<keyword evidence="3" id="KW-1185">Reference proteome</keyword>
<dbReference type="PANTHER" id="PTHR31672:SF13">
    <property type="entry name" value="F-BOX PROTEIN CPR30-LIKE"/>
    <property type="match status" value="1"/>
</dbReference>
<organism evidence="2 3">
    <name type="scientific">Canavalia gladiata</name>
    <name type="common">Sword bean</name>
    <name type="synonym">Dolichos gladiatus</name>
    <dbReference type="NCBI Taxonomy" id="3824"/>
    <lineage>
        <taxon>Eukaryota</taxon>
        <taxon>Viridiplantae</taxon>
        <taxon>Streptophyta</taxon>
        <taxon>Embryophyta</taxon>
        <taxon>Tracheophyta</taxon>
        <taxon>Spermatophyta</taxon>
        <taxon>Magnoliopsida</taxon>
        <taxon>eudicotyledons</taxon>
        <taxon>Gunneridae</taxon>
        <taxon>Pentapetalae</taxon>
        <taxon>rosids</taxon>
        <taxon>fabids</taxon>
        <taxon>Fabales</taxon>
        <taxon>Fabaceae</taxon>
        <taxon>Papilionoideae</taxon>
        <taxon>50 kb inversion clade</taxon>
        <taxon>NPAAA clade</taxon>
        <taxon>indigoferoid/millettioid clade</taxon>
        <taxon>Phaseoleae</taxon>
        <taxon>Canavalia</taxon>
    </lineage>
</organism>
<dbReference type="Proteomes" id="UP001367508">
    <property type="component" value="Unassembled WGS sequence"/>
</dbReference>
<evidence type="ECO:0000259" key="1">
    <source>
        <dbReference type="PROSITE" id="PS50181"/>
    </source>
</evidence>
<reference evidence="2 3" key="1">
    <citation type="submission" date="2024-01" db="EMBL/GenBank/DDBJ databases">
        <title>The genomes of 5 underutilized Papilionoideae crops provide insights into root nodulation and disease resistanc.</title>
        <authorList>
            <person name="Jiang F."/>
        </authorList>
    </citation>
    <scope>NUCLEOTIDE SEQUENCE [LARGE SCALE GENOMIC DNA]</scope>
    <source>
        <strain evidence="2">LVBAO_FW01</strain>
        <tissue evidence="2">Leaves</tissue>
    </source>
</reference>
<comment type="caution">
    <text evidence="2">The sequence shown here is derived from an EMBL/GenBank/DDBJ whole genome shotgun (WGS) entry which is preliminary data.</text>
</comment>
<dbReference type="CDD" id="cd22157">
    <property type="entry name" value="F-box_AtFBW1-like"/>
    <property type="match status" value="1"/>
</dbReference>
<dbReference type="EMBL" id="JAYMYQ010000004">
    <property type="protein sequence ID" value="KAK7338945.1"/>
    <property type="molecule type" value="Genomic_DNA"/>
</dbReference>
<dbReference type="SUPFAM" id="SSF81383">
    <property type="entry name" value="F-box domain"/>
    <property type="match status" value="1"/>
</dbReference>
<dbReference type="InterPro" id="IPR006527">
    <property type="entry name" value="F-box-assoc_dom_typ1"/>
</dbReference>
<dbReference type="Pfam" id="PF00646">
    <property type="entry name" value="F-box"/>
    <property type="match status" value="1"/>
</dbReference>
<dbReference type="Gene3D" id="1.20.1280.50">
    <property type="match status" value="1"/>
</dbReference>
<dbReference type="NCBIfam" id="TIGR01640">
    <property type="entry name" value="F_box_assoc_1"/>
    <property type="match status" value="1"/>
</dbReference>
<dbReference type="SMART" id="SM00256">
    <property type="entry name" value="FBOX"/>
    <property type="match status" value="1"/>
</dbReference>
<dbReference type="AlphaFoldDB" id="A0AAN9QIM2"/>
<feature type="domain" description="F-box" evidence="1">
    <location>
        <begin position="17"/>
        <end position="62"/>
    </location>
</feature>
<dbReference type="Pfam" id="PF07734">
    <property type="entry name" value="FBA_1"/>
    <property type="match status" value="1"/>
</dbReference>
<accession>A0AAN9QIM2</accession>
<dbReference type="PANTHER" id="PTHR31672">
    <property type="entry name" value="BNACNNG10540D PROTEIN"/>
    <property type="match status" value="1"/>
</dbReference>
<proteinExistence type="predicted"/>
<name>A0AAN9QIM2_CANGL</name>
<dbReference type="InterPro" id="IPR036047">
    <property type="entry name" value="F-box-like_dom_sf"/>
</dbReference>
<dbReference type="PROSITE" id="PS50181">
    <property type="entry name" value="FBOX"/>
    <property type="match status" value="1"/>
</dbReference>
<sequence>MSSSLAQSPRTSRPRYAPQMSTVPEELVADILSRLRVKTLMRLKCVSKPWNSLISNPNFAKLHLQKSARDPHLTLMWEHPPSSYKDFYDGYISVVPFPLQRLLENPSLTIAKDHDFRFQHKDCDQVVGSCDGLLCLVGYSGAGYSLRLWNPATRVRSRELAFFGIPVTPPRSSVFKFAVGYDNLTGTYKVVVAEFFIDDPEIPLESMVRVYSTGGKGWRDIESFPVVPVHPLRIGLNDGAYLNGTLNWLAVCDSPVDYDWDVVTADQLVVLSLDLGKETYNQLLLPRGFEEVPRVEPSIGVFMDCMCFSYDFKRTHFVLWLMKEFGVRESWTQFLRVSYQDLQLDQLQYQFRLLPLWVSEDDDVLVMAKGSDAQAILYNWRENTLGFALLKLLISEGHLFCLLYRSAT</sequence>
<evidence type="ECO:0000313" key="2">
    <source>
        <dbReference type="EMBL" id="KAK7338945.1"/>
    </source>
</evidence>
<dbReference type="InterPro" id="IPR017451">
    <property type="entry name" value="F-box-assoc_interact_dom"/>
</dbReference>
<gene>
    <name evidence="2" type="ORF">VNO77_19579</name>
</gene>
<protein>
    <recommendedName>
        <fullName evidence="1">F-box domain-containing protein</fullName>
    </recommendedName>
</protein>
<dbReference type="InterPro" id="IPR001810">
    <property type="entry name" value="F-box_dom"/>
</dbReference>
<evidence type="ECO:0000313" key="3">
    <source>
        <dbReference type="Proteomes" id="UP001367508"/>
    </source>
</evidence>
<dbReference type="InterPro" id="IPR050796">
    <property type="entry name" value="SCF_F-box_component"/>
</dbReference>